<dbReference type="SMART" id="SM00342">
    <property type="entry name" value="HTH_ARAC"/>
    <property type="match status" value="1"/>
</dbReference>
<dbReference type="SUPFAM" id="SSF46689">
    <property type="entry name" value="Homeodomain-like"/>
    <property type="match status" value="1"/>
</dbReference>
<dbReference type="RefSeq" id="WP_121739896.1">
    <property type="nucleotide sequence ID" value="NZ_CP032153.1"/>
</dbReference>
<dbReference type="EMBL" id="CP032153">
    <property type="protein sequence ID" value="AYN22428.1"/>
    <property type="molecule type" value="Genomic_DNA"/>
</dbReference>
<dbReference type="Proteomes" id="UP000268070">
    <property type="component" value="Chromosome"/>
</dbReference>
<dbReference type="Pfam" id="PF12833">
    <property type="entry name" value="HTH_18"/>
    <property type="match status" value="1"/>
</dbReference>
<dbReference type="InterPro" id="IPR009057">
    <property type="entry name" value="Homeodomain-like_sf"/>
</dbReference>
<dbReference type="PANTHER" id="PTHR11019">
    <property type="entry name" value="HTH-TYPE TRANSCRIPTIONAL REGULATOR NIMR"/>
    <property type="match status" value="1"/>
</dbReference>
<feature type="domain" description="HTH araC/xylS-type" evidence="6">
    <location>
        <begin position="161"/>
        <end position="258"/>
    </location>
</feature>
<dbReference type="GO" id="GO:0043565">
    <property type="term" value="F:sequence-specific DNA binding"/>
    <property type="evidence" value="ECO:0007669"/>
    <property type="project" value="InterPro"/>
</dbReference>
<keyword evidence="1" id="KW-0678">Repressor</keyword>
<evidence type="ECO:0000256" key="3">
    <source>
        <dbReference type="ARBA" id="ARBA00023125"/>
    </source>
</evidence>
<dbReference type="PANTHER" id="PTHR11019:SF159">
    <property type="entry name" value="TRANSCRIPTIONAL REGULATOR-RELATED"/>
    <property type="match status" value="1"/>
</dbReference>
<evidence type="ECO:0000256" key="2">
    <source>
        <dbReference type="ARBA" id="ARBA00023015"/>
    </source>
</evidence>
<evidence type="ECO:0000259" key="6">
    <source>
        <dbReference type="PROSITE" id="PS01124"/>
    </source>
</evidence>
<reference evidence="7 8" key="1">
    <citation type="submission" date="2018-09" db="EMBL/GenBank/DDBJ databases">
        <title>Complete genome sequence of the hydrocarbonoclastic bacterium Alcaligenes aquatilis QD168, isolated from a crude-oil polluted marine sediment of Central Chile.</title>
        <authorList>
            <person name="Duran R.E."/>
            <person name="Barra B."/>
            <person name="Salva-Serra F."/>
            <person name="Mendez V."/>
            <person name="Moore E.R.B."/>
            <person name="Seeger M."/>
        </authorList>
    </citation>
    <scope>NUCLEOTIDE SEQUENCE [LARGE SCALE GENOMIC DNA]</scope>
    <source>
        <strain evidence="7 8">QD168</strain>
    </source>
</reference>
<dbReference type="PROSITE" id="PS01124">
    <property type="entry name" value="HTH_ARAC_FAMILY_2"/>
    <property type="match status" value="1"/>
</dbReference>
<evidence type="ECO:0000313" key="7">
    <source>
        <dbReference type="EMBL" id="AYN22428.1"/>
    </source>
</evidence>
<evidence type="ECO:0000256" key="5">
    <source>
        <dbReference type="ARBA" id="ARBA00023163"/>
    </source>
</evidence>
<dbReference type="OrthoDB" id="2536004at2"/>
<name>A0A3G2I0D5_9BURK</name>
<keyword evidence="2" id="KW-0805">Transcription regulation</keyword>
<evidence type="ECO:0000256" key="1">
    <source>
        <dbReference type="ARBA" id="ARBA00022491"/>
    </source>
</evidence>
<keyword evidence="5" id="KW-0804">Transcription</keyword>
<dbReference type="AlphaFoldDB" id="A0A3G2I0D5"/>
<dbReference type="InterPro" id="IPR020449">
    <property type="entry name" value="Tscrpt_reg_AraC-type_HTH"/>
</dbReference>
<dbReference type="Gene3D" id="1.10.10.60">
    <property type="entry name" value="Homeodomain-like"/>
    <property type="match status" value="1"/>
</dbReference>
<dbReference type="KEGG" id="aaqu:D3M96_18855"/>
<keyword evidence="4" id="KW-0010">Activator</keyword>
<accession>A0A3G2I0D5</accession>
<dbReference type="InterPro" id="IPR018060">
    <property type="entry name" value="HTH_AraC"/>
</dbReference>
<keyword evidence="3" id="KW-0238">DNA-binding</keyword>
<dbReference type="Gene3D" id="2.60.120.10">
    <property type="entry name" value="Jelly Rolls"/>
    <property type="match status" value="1"/>
</dbReference>
<sequence>MRQKSSYHTDYQDIPRFIGAMGKEYPDGYISTAHSHPRAQFLYASAGVMEVQTHDTLWVVPSQQALWIPAETTHETRMRGNVSLQTLYIDTTRCALGSPKQPTIIRVSALLRELISRAIEMPLEYELGGRDERIIQLILLEIDWKERRPLSVSRPRDPRLKRIFDSVHKTPADDRSLQDWAHIVGASSRTLTRLFQAEFGLSFRDWRQQMRLLAAIPLLTAGMPITKVAGDVGYDTPSAFSLMFRKVTGITPSQYLARY</sequence>
<dbReference type="SUPFAM" id="SSF51182">
    <property type="entry name" value="RmlC-like cupins"/>
    <property type="match status" value="1"/>
</dbReference>
<dbReference type="PRINTS" id="PR00032">
    <property type="entry name" value="HTHARAC"/>
</dbReference>
<dbReference type="FunFam" id="1.10.10.60:FF:000132">
    <property type="entry name" value="AraC family transcriptional regulator"/>
    <property type="match status" value="1"/>
</dbReference>
<dbReference type="GO" id="GO:0003700">
    <property type="term" value="F:DNA-binding transcription factor activity"/>
    <property type="evidence" value="ECO:0007669"/>
    <property type="project" value="InterPro"/>
</dbReference>
<dbReference type="InterPro" id="IPR003313">
    <property type="entry name" value="AraC-bd"/>
</dbReference>
<dbReference type="Pfam" id="PF02311">
    <property type="entry name" value="AraC_binding"/>
    <property type="match status" value="1"/>
</dbReference>
<organism evidence="7 8">
    <name type="scientific">Alcaligenes aquatilis</name>
    <dbReference type="NCBI Taxonomy" id="323284"/>
    <lineage>
        <taxon>Bacteria</taxon>
        <taxon>Pseudomonadati</taxon>
        <taxon>Pseudomonadota</taxon>
        <taxon>Betaproteobacteria</taxon>
        <taxon>Burkholderiales</taxon>
        <taxon>Alcaligenaceae</taxon>
        <taxon>Alcaligenes</taxon>
    </lineage>
</organism>
<dbReference type="InterPro" id="IPR011051">
    <property type="entry name" value="RmlC_Cupin_sf"/>
</dbReference>
<evidence type="ECO:0000313" key="8">
    <source>
        <dbReference type="Proteomes" id="UP000268070"/>
    </source>
</evidence>
<dbReference type="InterPro" id="IPR014710">
    <property type="entry name" value="RmlC-like_jellyroll"/>
</dbReference>
<protein>
    <submittedName>
        <fullName evidence="7">AraC family transcriptional regulator</fullName>
    </submittedName>
</protein>
<evidence type="ECO:0000256" key="4">
    <source>
        <dbReference type="ARBA" id="ARBA00023159"/>
    </source>
</evidence>
<gene>
    <name evidence="7" type="ORF">D3M96_18855</name>
</gene>
<proteinExistence type="predicted"/>
<dbReference type="CDD" id="cd06124">
    <property type="entry name" value="cupin_NimR-like_N"/>
    <property type="match status" value="1"/>
</dbReference>